<feature type="domain" description="Heterokaryon incompatibility" evidence="1">
    <location>
        <begin position="52"/>
        <end position="212"/>
    </location>
</feature>
<name>A0A0C3D0Q4_OIDMZ</name>
<dbReference type="PANTHER" id="PTHR24148">
    <property type="entry name" value="ANKYRIN REPEAT DOMAIN-CONTAINING PROTEIN 39 HOMOLOG-RELATED"/>
    <property type="match status" value="1"/>
</dbReference>
<proteinExistence type="predicted"/>
<sequence>MSKNMLQLYRYKPLSAVTKPDKIRLLELLPGSGDKQIVCALIETALSDNPAYEALSYCWGKDTVQEPVIIKHPTGTDFSSSVGANLFAALRQFRDSESSIYLWVDALCINQSDEEERSNQVLLMRQIYEGAKKTRIWLGPEDENTWKAFSLMRKLVSAKSAQDAKKDTRFYYEMGVNGQSEYGLPYPLDPSFKAFSALLGREWFSRVWIIQEVAVSKRVALECGHWSISWDDFVSSIDYATTIIIPGIWANTTNCQRIFQLVAARASVSMKYEQSLLSLVSLYRNFNATDMRDKIYSLLGVAQESGMDALLIRPDYTTEASEVYRNFTISILQQSKVLDILSVPRVSNASGFNHLPSWVADWSVSDFAHSFRFMMHSKKYAFDFEASPGGCKSKPKFCEDKSVLVLEGHIVDEIEEAGEVHSHQAEGELTFLQRIGRIAGEQSVLNGWEKISKARSGGKYPRTEEDILAAFWQTLSAGQKPQGFHAANEEYEAWDRCVRTPSRFVPTAKWLKWTHSFLSLPVMVGTGIAMATSTKSTKEIMNFRSKMTVATQRRMIRTKEGLIGLAPEHARKGDFVFLFKGGMVPLVLRKVEKIKSRWTLIGDSYVHGIMHGEAFDGAKCTEIWIQ</sequence>
<evidence type="ECO:0000259" key="1">
    <source>
        <dbReference type="Pfam" id="PF06985"/>
    </source>
</evidence>
<dbReference type="Pfam" id="PF06985">
    <property type="entry name" value="HET"/>
    <property type="match status" value="1"/>
</dbReference>
<dbReference type="InParanoid" id="A0A0C3D0Q4"/>
<dbReference type="PANTHER" id="PTHR24148:SF77">
    <property type="entry name" value="HETEROKARYON INCOMPATIBILITY DOMAIN-CONTAINING PROTEIN"/>
    <property type="match status" value="1"/>
</dbReference>
<dbReference type="InterPro" id="IPR052895">
    <property type="entry name" value="HetReg/Transcr_Mod"/>
</dbReference>
<dbReference type="STRING" id="913774.A0A0C3D0Q4"/>
<dbReference type="EMBL" id="KN832887">
    <property type="protein sequence ID" value="KIM95492.1"/>
    <property type="molecule type" value="Genomic_DNA"/>
</dbReference>
<evidence type="ECO:0000313" key="3">
    <source>
        <dbReference type="Proteomes" id="UP000054321"/>
    </source>
</evidence>
<dbReference type="Pfam" id="PF26639">
    <property type="entry name" value="Het-6_barrel"/>
    <property type="match status" value="1"/>
</dbReference>
<dbReference type="Proteomes" id="UP000054321">
    <property type="component" value="Unassembled WGS sequence"/>
</dbReference>
<dbReference type="AlphaFoldDB" id="A0A0C3D0Q4"/>
<organism evidence="2 3">
    <name type="scientific">Oidiodendron maius (strain Zn)</name>
    <dbReference type="NCBI Taxonomy" id="913774"/>
    <lineage>
        <taxon>Eukaryota</taxon>
        <taxon>Fungi</taxon>
        <taxon>Dikarya</taxon>
        <taxon>Ascomycota</taxon>
        <taxon>Pezizomycotina</taxon>
        <taxon>Leotiomycetes</taxon>
        <taxon>Leotiomycetes incertae sedis</taxon>
        <taxon>Myxotrichaceae</taxon>
        <taxon>Oidiodendron</taxon>
    </lineage>
</organism>
<dbReference type="InterPro" id="IPR010730">
    <property type="entry name" value="HET"/>
</dbReference>
<dbReference type="OrthoDB" id="2157530at2759"/>
<gene>
    <name evidence="2" type="ORF">OIDMADRAFT_183949</name>
</gene>
<protein>
    <recommendedName>
        <fullName evidence="1">Heterokaryon incompatibility domain-containing protein</fullName>
    </recommendedName>
</protein>
<evidence type="ECO:0000313" key="2">
    <source>
        <dbReference type="EMBL" id="KIM95492.1"/>
    </source>
</evidence>
<accession>A0A0C3D0Q4</accession>
<reference evidence="3" key="2">
    <citation type="submission" date="2015-01" db="EMBL/GenBank/DDBJ databases">
        <title>Evolutionary Origins and Diversification of the Mycorrhizal Mutualists.</title>
        <authorList>
            <consortium name="DOE Joint Genome Institute"/>
            <consortium name="Mycorrhizal Genomics Consortium"/>
            <person name="Kohler A."/>
            <person name="Kuo A."/>
            <person name="Nagy L.G."/>
            <person name="Floudas D."/>
            <person name="Copeland A."/>
            <person name="Barry K.W."/>
            <person name="Cichocki N."/>
            <person name="Veneault-Fourrey C."/>
            <person name="LaButti K."/>
            <person name="Lindquist E.A."/>
            <person name="Lipzen A."/>
            <person name="Lundell T."/>
            <person name="Morin E."/>
            <person name="Murat C."/>
            <person name="Riley R."/>
            <person name="Ohm R."/>
            <person name="Sun H."/>
            <person name="Tunlid A."/>
            <person name="Henrissat B."/>
            <person name="Grigoriev I.V."/>
            <person name="Hibbett D.S."/>
            <person name="Martin F."/>
        </authorList>
    </citation>
    <scope>NUCLEOTIDE SEQUENCE [LARGE SCALE GENOMIC DNA]</scope>
    <source>
        <strain evidence="3">Zn</strain>
    </source>
</reference>
<dbReference type="HOGENOM" id="CLU_004184_7_0_1"/>
<reference evidence="2 3" key="1">
    <citation type="submission" date="2014-04" db="EMBL/GenBank/DDBJ databases">
        <authorList>
            <consortium name="DOE Joint Genome Institute"/>
            <person name="Kuo A."/>
            <person name="Martino E."/>
            <person name="Perotto S."/>
            <person name="Kohler A."/>
            <person name="Nagy L.G."/>
            <person name="Floudas D."/>
            <person name="Copeland A."/>
            <person name="Barry K.W."/>
            <person name="Cichocki N."/>
            <person name="Veneault-Fourrey C."/>
            <person name="LaButti K."/>
            <person name="Lindquist E.A."/>
            <person name="Lipzen A."/>
            <person name="Lundell T."/>
            <person name="Morin E."/>
            <person name="Murat C."/>
            <person name="Sun H."/>
            <person name="Tunlid A."/>
            <person name="Henrissat B."/>
            <person name="Grigoriev I.V."/>
            <person name="Hibbett D.S."/>
            <person name="Martin F."/>
            <person name="Nordberg H.P."/>
            <person name="Cantor M.N."/>
            <person name="Hua S.X."/>
        </authorList>
    </citation>
    <scope>NUCLEOTIDE SEQUENCE [LARGE SCALE GENOMIC DNA]</scope>
    <source>
        <strain evidence="2 3">Zn</strain>
    </source>
</reference>
<keyword evidence="3" id="KW-1185">Reference proteome</keyword>